<dbReference type="AlphaFoldDB" id="A0A917IJJ6"/>
<reference evidence="1" key="1">
    <citation type="journal article" date="2014" name="Int. J. Syst. Evol. Microbiol.">
        <title>Complete genome sequence of Corynebacterium casei LMG S-19264T (=DSM 44701T), isolated from a smear-ripened cheese.</title>
        <authorList>
            <consortium name="US DOE Joint Genome Institute (JGI-PGF)"/>
            <person name="Walter F."/>
            <person name="Albersmeier A."/>
            <person name="Kalinowski J."/>
            <person name="Ruckert C."/>
        </authorList>
    </citation>
    <scope>NUCLEOTIDE SEQUENCE</scope>
    <source>
        <strain evidence="1">CGMCC 1.15794</strain>
    </source>
</reference>
<evidence type="ECO:0000313" key="1">
    <source>
        <dbReference type="EMBL" id="GGH51287.1"/>
    </source>
</evidence>
<proteinExistence type="predicted"/>
<evidence type="ECO:0000313" key="2">
    <source>
        <dbReference type="Proteomes" id="UP000657592"/>
    </source>
</evidence>
<dbReference type="RefSeq" id="WP_188757267.1">
    <property type="nucleotide sequence ID" value="NZ_BMJY01000025.1"/>
</dbReference>
<accession>A0A917IJJ6</accession>
<dbReference type="EMBL" id="BMJY01000025">
    <property type="protein sequence ID" value="GGH51287.1"/>
    <property type="molecule type" value="Genomic_DNA"/>
</dbReference>
<sequence>MSESEWPEMRILQFSTELLSDMVVLVYEPVSQEELDAYADLIAPLLVERYEREARSRYGREGDR</sequence>
<organism evidence="1 2">
    <name type="scientific">Microbacterium album</name>
    <dbReference type="NCBI Taxonomy" id="2053191"/>
    <lineage>
        <taxon>Bacteria</taxon>
        <taxon>Bacillati</taxon>
        <taxon>Actinomycetota</taxon>
        <taxon>Actinomycetes</taxon>
        <taxon>Micrococcales</taxon>
        <taxon>Microbacteriaceae</taxon>
        <taxon>Microbacterium</taxon>
    </lineage>
</organism>
<name>A0A917IJJ6_9MICO</name>
<comment type="caution">
    <text evidence="1">The sequence shown here is derived from an EMBL/GenBank/DDBJ whole genome shotgun (WGS) entry which is preliminary data.</text>
</comment>
<keyword evidence="2" id="KW-1185">Reference proteome</keyword>
<dbReference type="Proteomes" id="UP000657592">
    <property type="component" value="Unassembled WGS sequence"/>
</dbReference>
<protein>
    <submittedName>
        <fullName evidence="1">Uncharacterized protein</fullName>
    </submittedName>
</protein>
<reference evidence="1" key="2">
    <citation type="submission" date="2020-09" db="EMBL/GenBank/DDBJ databases">
        <authorList>
            <person name="Sun Q."/>
            <person name="Zhou Y."/>
        </authorList>
    </citation>
    <scope>NUCLEOTIDE SEQUENCE</scope>
    <source>
        <strain evidence="1">CGMCC 1.15794</strain>
    </source>
</reference>
<gene>
    <name evidence="1" type="ORF">GCM10010921_30630</name>
</gene>